<gene>
    <name evidence="1" type="ORF">DUE52_16300</name>
</gene>
<comment type="caution">
    <text evidence="1">The sequence shown here is derived from an EMBL/GenBank/DDBJ whole genome shotgun (WGS) entry which is preliminary data.</text>
</comment>
<proteinExistence type="predicted"/>
<organism evidence="1 2">
    <name type="scientific">Larkinella punicea</name>
    <dbReference type="NCBI Taxonomy" id="2315727"/>
    <lineage>
        <taxon>Bacteria</taxon>
        <taxon>Pseudomonadati</taxon>
        <taxon>Bacteroidota</taxon>
        <taxon>Cytophagia</taxon>
        <taxon>Cytophagales</taxon>
        <taxon>Spirosomataceae</taxon>
        <taxon>Larkinella</taxon>
    </lineage>
</organism>
<dbReference type="EMBL" id="QOWE01000012">
    <property type="protein sequence ID" value="RCR68665.1"/>
    <property type="molecule type" value="Genomic_DNA"/>
</dbReference>
<sequence>MFPAIFLYLFVDFFIPRNTIKPTHCMKAQKKALATDISTSVESKLAEIGEQSKKVKKMIQQSAKKLAAKLIKVTKKEEKKKLKAQKTKKAKTAVAIQ</sequence>
<protein>
    <submittedName>
        <fullName evidence="1">Uncharacterized protein</fullName>
    </submittedName>
</protein>
<accession>A0A368JN20</accession>
<evidence type="ECO:0000313" key="2">
    <source>
        <dbReference type="Proteomes" id="UP000253383"/>
    </source>
</evidence>
<dbReference type="AlphaFoldDB" id="A0A368JN20"/>
<keyword evidence="2" id="KW-1185">Reference proteome</keyword>
<reference evidence="1 2" key="1">
    <citation type="submission" date="2018-07" db="EMBL/GenBank/DDBJ databases">
        <title>Genome analysis of Larkinella rosea.</title>
        <authorList>
            <person name="Zhou Z."/>
            <person name="Wang G."/>
        </authorList>
    </citation>
    <scope>NUCLEOTIDE SEQUENCE [LARGE SCALE GENOMIC DNA]</scope>
    <source>
        <strain evidence="2">zzj9</strain>
    </source>
</reference>
<name>A0A368JN20_9BACT</name>
<dbReference type="Proteomes" id="UP000253383">
    <property type="component" value="Unassembled WGS sequence"/>
</dbReference>
<evidence type="ECO:0000313" key="1">
    <source>
        <dbReference type="EMBL" id="RCR68665.1"/>
    </source>
</evidence>